<keyword evidence="5" id="KW-1185">Reference proteome</keyword>
<dbReference type="Gene3D" id="3.40.190.10">
    <property type="entry name" value="Periplasmic binding protein-like II"/>
    <property type="match status" value="1"/>
</dbReference>
<dbReference type="GO" id="GO:0015768">
    <property type="term" value="P:maltose transport"/>
    <property type="evidence" value="ECO:0007669"/>
    <property type="project" value="TreeGrafter"/>
</dbReference>
<dbReference type="RefSeq" id="WP_062410412.1">
    <property type="nucleotide sequence ID" value="NZ_BJCS01000014.1"/>
</dbReference>
<dbReference type="EMBL" id="CP013652">
    <property type="protein sequence ID" value="ALS24926.1"/>
    <property type="molecule type" value="Genomic_DNA"/>
</dbReference>
<dbReference type="PANTHER" id="PTHR30061">
    <property type="entry name" value="MALTOSE-BINDING PERIPLASMIC PROTEIN"/>
    <property type="match status" value="1"/>
</dbReference>
<gene>
    <name evidence="4" type="ORF">IJ22_46640</name>
</gene>
<accession>A0A0U2WEW8</accession>
<dbReference type="InterPro" id="IPR006059">
    <property type="entry name" value="SBP"/>
</dbReference>
<sequence precursor="true">MKTTFRKLVYGGLTAALSAAMLAGCAAEKTPASQSDGNSKTNGQASGSKETIEFVYWASAGGEEEGFRSLIADFEAKHPDIKVNAQQVPSPSQGDYYTKIQTRIAGNSSPDVFRVQYQKIGEFAGQDALLDVTDTFAKDKENFNQSLLTAVTFGDKIYGLPHQTDTLAVFYNKTYLDKLGIKAPDKIEEAWTWEQLLDVAKKLQDQKLATYGIAVNWSASSAYRTLPYFFQNGASLVTEDLKKGNIDTPEAIETFKFLQTMFKNYMSQGNSMKGTDDYNLLFTTGKAGLLINGNWMIPRWEKEMKDYEWGVTFMPRKKSMASDLGGNALAIPVNSKHPEAAKKFLAFMGEKENMKKFVEKGLFLPGRTDIEGPFNYSVKDPSMMNKFIEQSKTVPKAMANTVTLNSFAKLNQALADSLEGLFAQGVSPEQTAQTLNKKVNDILSGK</sequence>
<dbReference type="PATRIC" id="fig|162209.4.peg.4902"/>
<dbReference type="PANTHER" id="PTHR30061:SF50">
    <property type="entry name" value="MALTOSE_MALTODEXTRIN-BINDING PERIPLASMIC PROTEIN"/>
    <property type="match status" value="1"/>
</dbReference>
<evidence type="ECO:0000256" key="3">
    <source>
        <dbReference type="ARBA" id="ARBA00022729"/>
    </source>
</evidence>
<reference evidence="5" key="1">
    <citation type="submission" date="2015-12" db="EMBL/GenBank/DDBJ databases">
        <title>Complete genome sequences of two moderately thermophilic Paenibacillus species.</title>
        <authorList>
            <person name="Butler R.III."/>
            <person name="Wang J."/>
            <person name="Stark B.C."/>
            <person name="Pombert J.-F."/>
        </authorList>
    </citation>
    <scope>NUCLEOTIDE SEQUENCE [LARGE SCALE GENOMIC DNA]</scope>
    <source>
        <strain evidence="5">32O-Y</strain>
    </source>
</reference>
<dbReference type="GO" id="GO:0042956">
    <property type="term" value="P:maltodextrin transmembrane transport"/>
    <property type="evidence" value="ECO:0007669"/>
    <property type="project" value="TreeGrafter"/>
</dbReference>
<dbReference type="Proteomes" id="UP000061660">
    <property type="component" value="Chromosome"/>
</dbReference>
<dbReference type="SUPFAM" id="SSF53850">
    <property type="entry name" value="Periplasmic binding protein-like II"/>
    <property type="match status" value="1"/>
</dbReference>
<comment type="similarity">
    <text evidence="1">Belongs to the bacterial solute-binding protein 1 family.</text>
</comment>
<reference evidence="4 5" key="2">
    <citation type="journal article" date="2016" name="Genome Announc.">
        <title>Complete Genome Sequences of Two Interactive Moderate Thermophiles, Paenibacillus napthalenovorans 32O-Y and Paenibacillus sp. 32O-W.</title>
        <authorList>
            <person name="Butler R.R.III."/>
            <person name="Wang J."/>
            <person name="Stark B.C."/>
            <person name="Pombert J.F."/>
        </authorList>
    </citation>
    <scope>NUCLEOTIDE SEQUENCE [LARGE SCALE GENOMIC DNA]</scope>
    <source>
        <strain evidence="4 5">32O-Y</strain>
    </source>
</reference>
<dbReference type="GO" id="GO:0055052">
    <property type="term" value="C:ATP-binding cassette (ABC) transporter complex, substrate-binding subunit-containing"/>
    <property type="evidence" value="ECO:0007669"/>
    <property type="project" value="TreeGrafter"/>
</dbReference>
<dbReference type="Pfam" id="PF01547">
    <property type="entry name" value="SBP_bac_1"/>
    <property type="match status" value="1"/>
</dbReference>
<keyword evidence="3" id="KW-0732">Signal</keyword>
<dbReference type="AlphaFoldDB" id="A0A0U2WEW8"/>
<evidence type="ECO:0000313" key="5">
    <source>
        <dbReference type="Proteomes" id="UP000061660"/>
    </source>
</evidence>
<name>A0A0U2WEW8_9BACL</name>
<evidence type="ECO:0000256" key="1">
    <source>
        <dbReference type="ARBA" id="ARBA00008520"/>
    </source>
</evidence>
<dbReference type="OrthoDB" id="9782846at2"/>
<proteinExistence type="inferred from homology"/>
<dbReference type="CDD" id="cd13585">
    <property type="entry name" value="PBP2_TMBP_like"/>
    <property type="match status" value="1"/>
</dbReference>
<keyword evidence="2" id="KW-0813">Transport</keyword>
<dbReference type="GO" id="GO:1901982">
    <property type="term" value="F:maltose binding"/>
    <property type="evidence" value="ECO:0007669"/>
    <property type="project" value="TreeGrafter"/>
</dbReference>
<organism evidence="4 5">
    <name type="scientific">Paenibacillus naphthalenovorans</name>
    <dbReference type="NCBI Taxonomy" id="162209"/>
    <lineage>
        <taxon>Bacteria</taxon>
        <taxon>Bacillati</taxon>
        <taxon>Bacillota</taxon>
        <taxon>Bacilli</taxon>
        <taxon>Bacillales</taxon>
        <taxon>Paenibacillaceae</taxon>
        <taxon>Paenibacillus</taxon>
    </lineage>
</organism>
<dbReference type="STRING" id="162209.IJ22_46640"/>
<protein>
    <submittedName>
        <fullName evidence="4">ABC transporter substrate-binding protein</fullName>
    </submittedName>
</protein>
<evidence type="ECO:0000256" key="2">
    <source>
        <dbReference type="ARBA" id="ARBA00022448"/>
    </source>
</evidence>
<dbReference type="KEGG" id="pnp:IJ22_46640"/>
<dbReference type="PROSITE" id="PS51257">
    <property type="entry name" value="PROKAR_LIPOPROTEIN"/>
    <property type="match status" value="1"/>
</dbReference>
<evidence type="ECO:0000313" key="4">
    <source>
        <dbReference type="EMBL" id="ALS24926.1"/>
    </source>
</evidence>